<evidence type="ECO:0000313" key="5">
    <source>
        <dbReference type="Proteomes" id="UP000006241"/>
    </source>
</evidence>
<organism evidence="4 5">
    <name type="scientific">Sphingobacterium spiritivorum ATCC 33300</name>
    <dbReference type="NCBI Taxonomy" id="525372"/>
    <lineage>
        <taxon>Bacteria</taxon>
        <taxon>Pseudomonadati</taxon>
        <taxon>Bacteroidota</taxon>
        <taxon>Sphingobacteriia</taxon>
        <taxon>Sphingobacteriales</taxon>
        <taxon>Sphingobacteriaceae</taxon>
        <taxon>Sphingobacterium</taxon>
    </lineage>
</organism>
<feature type="domain" description="Methyltransferase" evidence="3">
    <location>
        <begin position="55"/>
        <end position="153"/>
    </location>
</feature>
<proteinExistence type="predicted"/>
<dbReference type="Gene3D" id="3.40.50.150">
    <property type="entry name" value="Vaccinia Virus protein VP39"/>
    <property type="match status" value="1"/>
</dbReference>
<evidence type="ECO:0000313" key="4">
    <source>
        <dbReference type="EMBL" id="EEI93400.1"/>
    </source>
</evidence>
<sequence>MEHKSTLREIEERFDQDVARFSNLDTGQQTTLDALYNMELITDGIAASYAQLGDVLDVGCGAGNYPVKLLSKVRNPNITLVDLSKPMLDKAVERIKPLTSGRVDAIKADFQTLEFPAGSFDVIVATAVLHHLRTDADWESAFAKFYEWLRPGGSIWIFDLLIQQEAGIQQLIYKERYGAYLKELKDEAYRDHVFAYIEKEDTPQTLVYQLDLLRQAGFRSVDVLHKNLCFASFVAFR</sequence>
<dbReference type="CDD" id="cd02440">
    <property type="entry name" value="AdoMet_MTases"/>
    <property type="match status" value="1"/>
</dbReference>
<dbReference type="SUPFAM" id="SSF53335">
    <property type="entry name" value="S-adenosyl-L-methionine-dependent methyltransferases"/>
    <property type="match status" value="1"/>
</dbReference>
<dbReference type="GO" id="GO:0008168">
    <property type="term" value="F:methyltransferase activity"/>
    <property type="evidence" value="ECO:0007669"/>
    <property type="project" value="UniProtKB-KW"/>
</dbReference>
<dbReference type="InterPro" id="IPR041698">
    <property type="entry name" value="Methyltransf_25"/>
</dbReference>
<dbReference type="GO" id="GO:0032259">
    <property type="term" value="P:methylation"/>
    <property type="evidence" value="ECO:0007669"/>
    <property type="project" value="UniProtKB-KW"/>
</dbReference>
<dbReference type="EMBL" id="ACHB01000024">
    <property type="protein sequence ID" value="EEI93400.1"/>
    <property type="molecule type" value="Genomic_DNA"/>
</dbReference>
<protein>
    <submittedName>
        <fullName evidence="4">Methyltransferase domain protein</fullName>
    </submittedName>
</protein>
<dbReference type="Proteomes" id="UP000006241">
    <property type="component" value="Unassembled WGS sequence"/>
</dbReference>
<gene>
    <name evidence="4" type="ORF">HMPREF0765_1009</name>
</gene>
<name>C2FUK3_SPHSI</name>
<dbReference type="PANTHER" id="PTHR43861">
    <property type="entry name" value="TRANS-ACONITATE 2-METHYLTRANSFERASE-RELATED"/>
    <property type="match status" value="1"/>
</dbReference>
<dbReference type="AlphaFoldDB" id="C2FUK3"/>
<comment type="caution">
    <text evidence="4">The sequence shown here is derived from an EMBL/GenBank/DDBJ whole genome shotgun (WGS) entry which is preliminary data.</text>
</comment>
<evidence type="ECO:0000259" key="3">
    <source>
        <dbReference type="Pfam" id="PF13649"/>
    </source>
</evidence>
<keyword evidence="2 4" id="KW-0808">Transferase</keyword>
<accession>C2FUK3</accession>
<evidence type="ECO:0000256" key="1">
    <source>
        <dbReference type="ARBA" id="ARBA00022603"/>
    </source>
</evidence>
<reference evidence="4 5" key="1">
    <citation type="submission" date="2009-01" db="EMBL/GenBank/DDBJ databases">
        <authorList>
            <person name="Qin X."/>
            <person name="Bachman B."/>
            <person name="Battles P."/>
            <person name="Bell A."/>
            <person name="Bess C."/>
            <person name="Bickham C."/>
            <person name="Chaboub L."/>
            <person name="Chen D."/>
            <person name="Coyle M."/>
            <person name="Deiros D.R."/>
            <person name="Dinh H."/>
            <person name="Forbes L."/>
            <person name="Fowler G."/>
            <person name="Francisco L."/>
            <person name="Fu Q."/>
            <person name="Gubbala S."/>
            <person name="Hale W."/>
            <person name="Han Y."/>
            <person name="Hemphill L."/>
            <person name="Highlander S.K."/>
            <person name="Hirani K."/>
            <person name="Hogues M."/>
            <person name="Jackson L."/>
            <person name="Jakkamsetti A."/>
            <person name="Javaid M."/>
            <person name="Jiang H."/>
            <person name="Korchina V."/>
            <person name="Kovar C."/>
            <person name="Lara F."/>
            <person name="Lee S."/>
            <person name="Mata R."/>
            <person name="Mathew T."/>
            <person name="Moen C."/>
            <person name="Morales K."/>
            <person name="Munidasa M."/>
            <person name="Nazareth L."/>
            <person name="Ngo R."/>
            <person name="Nguyen L."/>
            <person name="Okwuonu G."/>
            <person name="Ongeri F."/>
            <person name="Patil S."/>
            <person name="Petrosino J."/>
            <person name="Pham C."/>
            <person name="Pham P."/>
            <person name="Pu L.-L."/>
            <person name="Puazo M."/>
            <person name="Raj R."/>
            <person name="Reid J."/>
            <person name="Rouhana J."/>
            <person name="Saada N."/>
            <person name="Shang Y."/>
            <person name="Simmons D."/>
            <person name="Thornton R."/>
            <person name="Warren J."/>
            <person name="Weissenberger G."/>
            <person name="Zhang J."/>
            <person name="Zhang L."/>
            <person name="Zhou C."/>
            <person name="Zhu D."/>
            <person name="Muzny D."/>
            <person name="Worley K."/>
            <person name="Gibbs R."/>
        </authorList>
    </citation>
    <scope>NUCLEOTIDE SEQUENCE [LARGE SCALE GENOMIC DNA]</scope>
    <source>
        <strain evidence="4 5">ATCC 33300</strain>
    </source>
</reference>
<dbReference type="Pfam" id="PF13649">
    <property type="entry name" value="Methyltransf_25"/>
    <property type="match status" value="1"/>
</dbReference>
<evidence type="ECO:0000256" key="2">
    <source>
        <dbReference type="ARBA" id="ARBA00022679"/>
    </source>
</evidence>
<dbReference type="InterPro" id="IPR029063">
    <property type="entry name" value="SAM-dependent_MTases_sf"/>
</dbReference>
<dbReference type="PANTHER" id="PTHR43861:SF1">
    <property type="entry name" value="TRANS-ACONITATE 2-METHYLTRANSFERASE"/>
    <property type="match status" value="1"/>
</dbReference>
<keyword evidence="1 4" id="KW-0489">Methyltransferase</keyword>
<dbReference type="HOGENOM" id="CLU_081790_1_0_10"/>
<dbReference type="RefSeq" id="WP_003006205.1">
    <property type="nucleotide sequence ID" value="NZ_GG668631.1"/>
</dbReference>